<keyword evidence="4" id="KW-1185">Reference proteome</keyword>
<feature type="region of interest" description="Disordered" evidence="1">
    <location>
        <begin position="88"/>
        <end position="114"/>
    </location>
</feature>
<keyword evidence="2" id="KW-0472">Membrane</keyword>
<feature type="transmembrane region" description="Helical" evidence="2">
    <location>
        <begin position="14"/>
        <end position="32"/>
    </location>
</feature>
<dbReference type="RefSeq" id="WP_307023329.1">
    <property type="nucleotide sequence ID" value="NZ_JAUSUI010000013.1"/>
</dbReference>
<dbReference type="EMBL" id="JAUSUI010000013">
    <property type="protein sequence ID" value="MDQ0305356.1"/>
    <property type="molecule type" value="Genomic_DNA"/>
</dbReference>
<gene>
    <name evidence="3" type="ORF">J2S75_004408</name>
</gene>
<evidence type="ECO:0000256" key="1">
    <source>
        <dbReference type="SAM" id="MobiDB-lite"/>
    </source>
</evidence>
<dbReference type="Proteomes" id="UP001224682">
    <property type="component" value="Unassembled WGS sequence"/>
</dbReference>
<protein>
    <submittedName>
        <fullName evidence="3">Uncharacterized protein</fullName>
    </submittedName>
</protein>
<sequence length="114" mass="12513">MTWALGIVLDWTPWWLWALAGGVLLASTYSLWRPVWALLPSPIKTAAVVLATAGIAYLAGRNKGASGALQRAREKEQARADEIIERGTAARQRADRDAVSGRLRDDDGWKRNDG</sequence>
<evidence type="ECO:0000313" key="4">
    <source>
        <dbReference type="Proteomes" id="UP001224682"/>
    </source>
</evidence>
<reference evidence="3 4" key="1">
    <citation type="submission" date="2023-07" db="EMBL/GenBank/DDBJ databases">
        <title>Genomic Encyclopedia of Type Strains, Phase IV (KMG-IV): sequencing the most valuable type-strain genomes for metagenomic binning, comparative biology and taxonomic classification.</title>
        <authorList>
            <person name="Goeker M."/>
        </authorList>
    </citation>
    <scope>NUCLEOTIDE SEQUENCE [LARGE SCALE GENOMIC DNA]</scope>
    <source>
        <strain evidence="3 4">DSM 2457</strain>
    </source>
</reference>
<keyword evidence="2" id="KW-1133">Transmembrane helix</keyword>
<name>A0ABU0BHQ9_9HYPH</name>
<accession>A0ABU0BHQ9</accession>
<evidence type="ECO:0000256" key="2">
    <source>
        <dbReference type="SAM" id="Phobius"/>
    </source>
</evidence>
<keyword evidence="2" id="KW-0812">Transmembrane</keyword>
<evidence type="ECO:0000313" key="3">
    <source>
        <dbReference type="EMBL" id="MDQ0305356.1"/>
    </source>
</evidence>
<feature type="compositionally biased region" description="Basic and acidic residues" evidence="1">
    <location>
        <begin position="92"/>
        <end position="114"/>
    </location>
</feature>
<comment type="caution">
    <text evidence="3">The sequence shown here is derived from an EMBL/GenBank/DDBJ whole genome shotgun (WGS) entry which is preliminary data.</text>
</comment>
<proteinExistence type="predicted"/>
<organism evidence="3 4">
    <name type="scientific">Ancylobacter polymorphus</name>
    <dbReference type="NCBI Taxonomy" id="223390"/>
    <lineage>
        <taxon>Bacteria</taxon>
        <taxon>Pseudomonadati</taxon>
        <taxon>Pseudomonadota</taxon>
        <taxon>Alphaproteobacteria</taxon>
        <taxon>Hyphomicrobiales</taxon>
        <taxon>Xanthobacteraceae</taxon>
        <taxon>Ancylobacter</taxon>
    </lineage>
</organism>